<dbReference type="Proteomes" id="UP001500973">
    <property type="component" value="Unassembled WGS sequence"/>
</dbReference>
<name>A0ABP4JMB0_9ACTN</name>
<keyword evidence="3" id="KW-1185">Reference proteome</keyword>
<proteinExistence type="predicted"/>
<feature type="region of interest" description="Disordered" evidence="1">
    <location>
        <begin position="35"/>
        <end position="74"/>
    </location>
</feature>
<dbReference type="EMBL" id="BAAAIZ010000041">
    <property type="protein sequence ID" value="GAA1424860.1"/>
    <property type="molecule type" value="Genomic_DNA"/>
</dbReference>
<feature type="compositionally biased region" description="Low complexity" evidence="1">
    <location>
        <begin position="63"/>
        <end position="74"/>
    </location>
</feature>
<evidence type="ECO:0000313" key="2">
    <source>
        <dbReference type="EMBL" id="GAA1424860.1"/>
    </source>
</evidence>
<evidence type="ECO:0000313" key="3">
    <source>
        <dbReference type="Proteomes" id="UP001500973"/>
    </source>
</evidence>
<organism evidence="2 3">
    <name type="scientific">Streptomyces thermospinosisporus</name>
    <dbReference type="NCBI Taxonomy" id="161482"/>
    <lineage>
        <taxon>Bacteria</taxon>
        <taxon>Bacillati</taxon>
        <taxon>Actinomycetota</taxon>
        <taxon>Actinomycetes</taxon>
        <taxon>Kitasatosporales</taxon>
        <taxon>Streptomycetaceae</taxon>
        <taxon>Streptomyces</taxon>
    </lineage>
</organism>
<evidence type="ECO:0000256" key="1">
    <source>
        <dbReference type="SAM" id="MobiDB-lite"/>
    </source>
</evidence>
<gene>
    <name evidence="2" type="ORF">GCM10009601_30460</name>
</gene>
<reference evidence="3" key="1">
    <citation type="journal article" date="2019" name="Int. J. Syst. Evol. Microbiol.">
        <title>The Global Catalogue of Microorganisms (GCM) 10K type strain sequencing project: providing services to taxonomists for standard genome sequencing and annotation.</title>
        <authorList>
            <consortium name="The Broad Institute Genomics Platform"/>
            <consortium name="The Broad Institute Genome Sequencing Center for Infectious Disease"/>
            <person name="Wu L."/>
            <person name="Ma J."/>
        </authorList>
    </citation>
    <scope>NUCLEOTIDE SEQUENCE [LARGE SCALE GENOMIC DNA]</scope>
    <source>
        <strain evidence="3">JCM 11756</strain>
    </source>
</reference>
<accession>A0ABP4JMB0</accession>
<protein>
    <submittedName>
        <fullName evidence="2">Uncharacterized protein</fullName>
    </submittedName>
</protein>
<sequence length="164" mass="17080">MPDAAAMVRAAAPSALPAGTIRTVPYRAVQTAPIDTSRSTAIPAGGTGSEPVSRSVPQDRSVGRASSPPAARAAGAITVSTAASIVPRAIRIRNSRSFQKSSTRTIPEGKRTALFRSVPDGRRVLNVLDNARSFSQIRPLLPGTPRCCVLVTSRGSTGGQRHGR</sequence>
<comment type="caution">
    <text evidence="2">The sequence shown here is derived from an EMBL/GenBank/DDBJ whole genome shotgun (WGS) entry which is preliminary data.</text>
</comment>